<comment type="similarity">
    <text evidence="8">Belongs to the PpiD chaperone family.</text>
</comment>
<evidence type="ECO:0000259" key="13">
    <source>
        <dbReference type="PROSITE" id="PS50198"/>
    </source>
</evidence>
<evidence type="ECO:0000256" key="7">
    <source>
        <dbReference type="ARBA" id="ARBA00023186"/>
    </source>
</evidence>
<evidence type="ECO:0000256" key="11">
    <source>
        <dbReference type="PROSITE-ProRule" id="PRU00278"/>
    </source>
</evidence>
<dbReference type="InterPro" id="IPR046357">
    <property type="entry name" value="PPIase_dom_sf"/>
</dbReference>
<proteinExistence type="inferred from homology"/>
<evidence type="ECO:0000256" key="5">
    <source>
        <dbReference type="ARBA" id="ARBA00022989"/>
    </source>
</evidence>
<dbReference type="EMBL" id="JACPRF010000344">
    <property type="protein sequence ID" value="MBI2877461.1"/>
    <property type="molecule type" value="Genomic_DNA"/>
</dbReference>
<dbReference type="SUPFAM" id="SSF54534">
    <property type="entry name" value="FKBP-like"/>
    <property type="match status" value="2"/>
</dbReference>
<keyword evidence="4 12" id="KW-0812">Transmembrane</keyword>
<reference evidence="14" key="1">
    <citation type="submission" date="2020-07" db="EMBL/GenBank/DDBJ databases">
        <title>Huge and variable diversity of episymbiotic CPR bacteria and DPANN archaea in groundwater ecosystems.</title>
        <authorList>
            <person name="He C.Y."/>
            <person name="Keren R."/>
            <person name="Whittaker M."/>
            <person name="Farag I.F."/>
            <person name="Doudna J."/>
            <person name="Cate J.H.D."/>
            <person name="Banfield J.F."/>
        </authorList>
    </citation>
    <scope>NUCLEOTIDE SEQUENCE</scope>
    <source>
        <strain evidence="14">NC_groundwater_672_Ag_B-0.1um_62_36</strain>
    </source>
</reference>
<comment type="caution">
    <text evidence="14">The sequence shown here is derived from an EMBL/GenBank/DDBJ whole genome shotgun (WGS) entry which is preliminary data.</text>
</comment>
<organism evidence="14 15">
    <name type="scientific">Tectimicrobiota bacterium</name>
    <dbReference type="NCBI Taxonomy" id="2528274"/>
    <lineage>
        <taxon>Bacteria</taxon>
        <taxon>Pseudomonadati</taxon>
        <taxon>Nitrospinota/Tectimicrobiota group</taxon>
        <taxon>Candidatus Tectimicrobiota</taxon>
    </lineage>
</organism>
<comment type="subcellular location">
    <subcellularLocation>
        <location evidence="1">Cell inner membrane</location>
        <topology evidence="1">Single-pass type II membrane protein</topology>
        <orientation evidence="1">Periplasmic side</orientation>
    </subcellularLocation>
</comment>
<feature type="transmembrane region" description="Helical" evidence="12">
    <location>
        <begin position="12"/>
        <end position="33"/>
    </location>
</feature>
<keyword evidence="7" id="KW-0143">Chaperone</keyword>
<accession>A0A932CQU8</accession>
<dbReference type="SUPFAM" id="SSF109998">
    <property type="entry name" value="Triger factor/SurA peptide-binding domain-like"/>
    <property type="match status" value="1"/>
</dbReference>
<evidence type="ECO:0000313" key="15">
    <source>
        <dbReference type="Proteomes" id="UP000769766"/>
    </source>
</evidence>
<evidence type="ECO:0000256" key="1">
    <source>
        <dbReference type="ARBA" id="ARBA00004382"/>
    </source>
</evidence>
<evidence type="ECO:0000256" key="10">
    <source>
        <dbReference type="ARBA" id="ARBA00042775"/>
    </source>
</evidence>
<feature type="domain" description="PpiC" evidence="13">
    <location>
        <begin position="265"/>
        <end position="367"/>
    </location>
</feature>
<evidence type="ECO:0000256" key="6">
    <source>
        <dbReference type="ARBA" id="ARBA00023136"/>
    </source>
</evidence>
<dbReference type="InterPro" id="IPR000297">
    <property type="entry name" value="PPIase_PpiC"/>
</dbReference>
<dbReference type="InterPro" id="IPR023058">
    <property type="entry name" value="PPIase_PpiC_CS"/>
</dbReference>
<keyword evidence="11" id="KW-0697">Rotamase</keyword>
<keyword evidence="5 12" id="KW-1133">Transmembrane helix</keyword>
<evidence type="ECO:0000256" key="2">
    <source>
        <dbReference type="ARBA" id="ARBA00022475"/>
    </source>
</evidence>
<dbReference type="AlphaFoldDB" id="A0A932CQU8"/>
<dbReference type="GO" id="GO:0003755">
    <property type="term" value="F:peptidyl-prolyl cis-trans isomerase activity"/>
    <property type="evidence" value="ECO:0007669"/>
    <property type="project" value="UniProtKB-KW"/>
</dbReference>
<sequence>MFTILREFTRSWWFKAILLSIVGSFILTIFWAWGRGSAESPSRAIGTIQGEEITYDDFNQSYEDVYRVYSQLFANMDEEMMDAKALKKIAKEQLIRKKLLLIQAQKQGLKVSDSELAGRIQEIFRVDGRFDPARYTYFLRSERIGQQDFEARLREAMVLEKLEQLIKDGIQVSDREVKEAYQREKEQIRAEYAFLNASLFAEKVQLQEKEIADHYAHVKKSFERPDKVKVEYVRLDPSSYRSKVSVSDEEIVAHYQEHAGEYFLPRRVRARHILLRLPQGADASTEAQVKKRTEELLQEVRKGADFAQLAQRVSEDPGSAQRGGDLGYFKEGEMVKTFEQAAFALKVGAVSNPVRTEFGYHLIKVEETQPAGEAPLSQVKERIRETLLQERALRWARREAKRLHQAARDEKKGFAQATTAQGLSVQTTGLFSQNEPLPGIPSAREFATAALATPLNQVSEPIKTAEGYYLVRVVQKVPPTIPPLAEVQGEVKARLIAKKSREQALQVARELIKKAPGSADLAGLVAPWGLQWTPTGYFSRQPAAQGSTPGPERDASFTKAAFGLRQGEVGLMEAPAGVYLLRVAERKVVDEAAFQKEKDQYQRRLLQQRQEQAFQSWALHLQEQATKKGEIQFSEVL</sequence>
<dbReference type="Gene3D" id="1.10.4030.10">
    <property type="entry name" value="Porin chaperone SurA, peptide-binding domain"/>
    <property type="match status" value="1"/>
</dbReference>
<dbReference type="Pfam" id="PF13616">
    <property type="entry name" value="Rotamase_3"/>
    <property type="match status" value="1"/>
</dbReference>
<dbReference type="PROSITE" id="PS01096">
    <property type="entry name" value="PPIC_PPIASE_1"/>
    <property type="match status" value="1"/>
</dbReference>
<keyword evidence="3" id="KW-0997">Cell inner membrane</keyword>
<dbReference type="Proteomes" id="UP000769766">
    <property type="component" value="Unassembled WGS sequence"/>
</dbReference>
<keyword evidence="11 14" id="KW-0413">Isomerase</keyword>
<evidence type="ECO:0000256" key="8">
    <source>
        <dbReference type="ARBA" id="ARBA00038408"/>
    </source>
</evidence>
<gene>
    <name evidence="14" type="ORF">HYY20_11315</name>
</gene>
<protein>
    <recommendedName>
        <fullName evidence="9">Periplasmic chaperone PpiD</fullName>
    </recommendedName>
    <alternativeName>
        <fullName evidence="10">Periplasmic folding chaperone</fullName>
    </alternativeName>
</protein>
<keyword evidence="2" id="KW-1003">Cell membrane</keyword>
<dbReference type="GO" id="GO:0005886">
    <property type="term" value="C:plasma membrane"/>
    <property type="evidence" value="ECO:0007669"/>
    <property type="project" value="UniProtKB-SubCell"/>
</dbReference>
<evidence type="ECO:0000313" key="14">
    <source>
        <dbReference type="EMBL" id="MBI2877461.1"/>
    </source>
</evidence>
<dbReference type="Gene3D" id="3.10.50.40">
    <property type="match status" value="2"/>
</dbReference>
<evidence type="ECO:0000256" key="9">
    <source>
        <dbReference type="ARBA" id="ARBA00040743"/>
    </source>
</evidence>
<dbReference type="PANTHER" id="PTHR47529">
    <property type="entry name" value="PEPTIDYL-PROLYL CIS-TRANS ISOMERASE D"/>
    <property type="match status" value="1"/>
</dbReference>
<evidence type="ECO:0000256" key="3">
    <source>
        <dbReference type="ARBA" id="ARBA00022519"/>
    </source>
</evidence>
<dbReference type="PROSITE" id="PS50198">
    <property type="entry name" value="PPIC_PPIASE_2"/>
    <property type="match status" value="1"/>
</dbReference>
<keyword evidence="6 12" id="KW-0472">Membrane</keyword>
<dbReference type="Pfam" id="PF13145">
    <property type="entry name" value="Rotamase_2"/>
    <property type="match status" value="1"/>
</dbReference>
<dbReference type="Pfam" id="PF13624">
    <property type="entry name" value="SurA_N_3"/>
    <property type="match status" value="1"/>
</dbReference>
<evidence type="ECO:0000256" key="12">
    <source>
        <dbReference type="SAM" id="Phobius"/>
    </source>
</evidence>
<evidence type="ECO:0000256" key="4">
    <source>
        <dbReference type="ARBA" id="ARBA00022692"/>
    </source>
</evidence>
<dbReference type="InterPro" id="IPR052029">
    <property type="entry name" value="PpiD_chaperone"/>
</dbReference>
<dbReference type="InterPro" id="IPR027304">
    <property type="entry name" value="Trigger_fact/SurA_dom_sf"/>
</dbReference>
<name>A0A932CQU8_UNCTE</name>
<dbReference type="PANTHER" id="PTHR47529:SF1">
    <property type="entry name" value="PERIPLASMIC CHAPERONE PPID"/>
    <property type="match status" value="1"/>
</dbReference>